<dbReference type="Proteomes" id="UP000002593">
    <property type="component" value="Chromosome"/>
</dbReference>
<keyword evidence="4" id="KW-0201">Cytochrome c-type biogenesis</keyword>
<evidence type="ECO:0000256" key="6">
    <source>
        <dbReference type="ARBA" id="ARBA00023136"/>
    </source>
</evidence>
<evidence type="ECO:0000256" key="1">
    <source>
        <dbReference type="ARBA" id="ARBA00004141"/>
    </source>
</evidence>
<name>A2BMX3_HYPBU</name>
<dbReference type="KEGG" id="hbu:Hbut_1512"/>
<dbReference type="GO" id="GO:0015232">
    <property type="term" value="F:heme transmembrane transporter activity"/>
    <property type="evidence" value="ECO:0007669"/>
    <property type="project" value="InterPro"/>
</dbReference>
<feature type="domain" description="Cytochrome c assembly protein" evidence="8">
    <location>
        <begin position="40"/>
        <end position="189"/>
    </location>
</feature>
<dbReference type="PANTHER" id="PTHR30071">
    <property type="entry name" value="HEME EXPORTER PROTEIN C"/>
    <property type="match status" value="1"/>
</dbReference>
<evidence type="ECO:0000256" key="7">
    <source>
        <dbReference type="SAM" id="Phobius"/>
    </source>
</evidence>
<evidence type="ECO:0000256" key="3">
    <source>
        <dbReference type="ARBA" id="ARBA00022692"/>
    </source>
</evidence>
<dbReference type="HOGENOM" id="CLU_898984_0_0_2"/>
<dbReference type="InterPro" id="IPR003557">
    <property type="entry name" value="Cyt_c_biogenesis_CcmC"/>
</dbReference>
<dbReference type="AlphaFoldDB" id="A2BMX3"/>
<dbReference type="EnsemblBacteria" id="ABM81334">
    <property type="protein sequence ID" value="ABM81334"/>
    <property type="gene ID" value="Hbut_1512"/>
</dbReference>
<dbReference type="STRING" id="415426.Hbut_1512"/>
<dbReference type="GO" id="GO:0017004">
    <property type="term" value="P:cytochrome complex assembly"/>
    <property type="evidence" value="ECO:0007669"/>
    <property type="project" value="UniProtKB-KW"/>
</dbReference>
<evidence type="ECO:0000256" key="4">
    <source>
        <dbReference type="ARBA" id="ARBA00022748"/>
    </source>
</evidence>
<evidence type="ECO:0000313" key="9">
    <source>
        <dbReference type="EMBL" id="ABM81334.1"/>
    </source>
</evidence>
<evidence type="ECO:0000313" key="10">
    <source>
        <dbReference type="Proteomes" id="UP000002593"/>
    </source>
</evidence>
<proteinExistence type="inferred from homology"/>
<feature type="transmembrane region" description="Helical" evidence="7">
    <location>
        <begin position="66"/>
        <end position="92"/>
    </location>
</feature>
<dbReference type="InterPro" id="IPR045062">
    <property type="entry name" value="Cyt_c_biogenesis_CcsA/CcmC"/>
</dbReference>
<dbReference type="eggNOG" id="arCOG00267">
    <property type="taxonomic scope" value="Archaea"/>
</dbReference>
<keyword evidence="6 7" id="KW-0472">Membrane</keyword>
<dbReference type="PRINTS" id="PR01386">
    <property type="entry name" value="CCMCBIOGNSIS"/>
</dbReference>
<sequence length="376" mass="39965">MHLDWEDATAVLLRGDSRALAGSVGRLVGFLATLLIVDALVSAYAVLEGSYPAFVPLGSPAAYLNIYIHVPTAMVSYVLYTGAFVSAILYLLRRRQVYDRYVVGFLIVATLYAAYTLVSGSFWAAESWGKAWNWDPRETGVLLLFLVYLVYFALRASITDPDRAPVVSSVYAVAAYAMVPISYAAPRIAESSLHPTQALLQDFMQDPAVRAIFYSKILLVLAIGLLSVQAYVRAAGAGVEYARRLRLAGIAAGLIIVATAVYMATGYLGGTVTRVYGVFPSGNGVVLTVRLSGGFVNITYTGPIDKYLVDGKVALQGHVVRLGGLSATVASALSVLRPGCVIVDTLLYGLLVSGLAYIVARRLVSGGAGNSGGWQG</sequence>
<dbReference type="EMBL" id="CP000493">
    <property type="protein sequence ID" value="ABM81334.1"/>
    <property type="molecule type" value="Genomic_DNA"/>
</dbReference>
<feature type="transmembrane region" description="Helical" evidence="7">
    <location>
        <begin position="244"/>
        <end position="264"/>
    </location>
</feature>
<feature type="transmembrane region" description="Helical" evidence="7">
    <location>
        <begin position="137"/>
        <end position="154"/>
    </location>
</feature>
<feature type="transmembrane region" description="Helical" evidence="7">
    <location>
        <begin position="101"/>
        <end position="125"/>
    </location>
</feature>
<comment type="similarity">
    <text evidence="2">Belongs to the CcmC/CycZ/HelC family.</text>
</comment>
<keyword evidence="10" id="KW-1185">Reference proteome</keyword>
<gene>
    <name evidence="9" type="ordered locus">Hbut_1512</name>
</gene>
<comment type="subcellular location">
    <subcellularLocation>
        <location evidence="1">Membrane</location>
        <topology evidence="1">Multi-pass membrane protein</topology>
    </subcellularLocation>
</comment>
<dbReference type="InterPro" id="IPR002541">
    <property type="entry name" value="Cyt_c_assembly"/>
</dbReference>
<dbReference type="PANTHER" id="PTHR30071:SF1">
    <property type="entry name" value="CYTOCHROME B_B6 PROTEIN-RELATED"/>
    <property type="match status" value="1"/>
</dbReference>
<evidence type="ECO:0000256" key="2">
    <source>
        <dbReference type="ARBA" id="ARBA00005840"/>
    </source>
</evidence>
<feature type="transmembrane region" description="Helical" evidence="7">
    <location>
        <begin position="341"/>
        <end position="360"/>
    </location>
</feature>
<protein>
    <submittedName>
        <fullName evidence="9">ABC transporter</fullName>
    </submittedName>
</protein>
<keyword evidence="3 7" id="KW-0812">Transmembrane</keyword>
<organism evidence="9 10">
    <name type="scientific">Hyperthermus butylicus (strain DSM 5456 / JCM 9403 / PLM1-5)</name>
    <dbReference type="NCBI Taxonomy" id="415426"/>
    <lineage>
        <taxon>Archaea</taxon>
        <taxon>Thermoproteota</taxon>
        <taxon>Thermoprotei</taxon>
        <taxon>Desulfurococcales</taxon>
        <taxon>Pyrodictiaceae</taxon>
        <taxon>Hyperthermus</taxon>
    </lineage>
</organism>
<keyword evidence="5 7" id="KW-1133">Transmembrane helix</keyword>
<feature type="transmembrane region" description="Helical" evidence="7">
    <location>
        <begin position="27"/>
        <end position="46"/>
    </location>
</feature>
<dbReference type="Pfam" id="PF01578">
    <property type="entry name" value="Cytochrom_C_asm"/>
    <property type="match status" value="1"/>
</dbReference>
<dbReference type="GO" id="GO:0020037">
    <property type="term" value="F:heme binding"/>
    <property type="evidence" value="ECO:0007669"/>
    <property type="project" value="InterPro"/>
</dbReference>
<accession>A2BMX3</accession>
<feature type="transmembrane region" description="Helical" evidence="7">
    <location>
        <begin position="211"/>
        <end position="232"/>
    </location>
</feature>
<reference evidence="9 10" key="1">
    <citation type="journal article" date="2007" name="Archaea">
        <title>The genome of Hyperthermus butylicus: a sulfur-reducing, peptide fermenting, neutrophilic Crenarchaeote growing up to 108 degrees C.</title>
        <authorList>
            <person name="Brugger K."/>
            <person name="Chen L."/>
            <person name="Stark M."/>
            <person name="Zibat A."/>
            <person name="Redder P."/>
            <person name="Ruepp A."/>
            <person name="Awayez M."/>
            <person name="She Q."/>
            <person name="Garrett R.A."/>
            <person name="Klenk H.P."/>
        </authorList>
    </citation>
    <scope>NUCLEOTIDE SEQUENCE [LARGE SCALE GENOMIC DNA]</scope>
    <source>
        <strain evidence="10">DSM 5456 / JCM 9403 / PLM1-5</strain>
    </source>
</reference>
<evidence type="ECO:0000259" key="8">
    <source>
        <dbReference type="Pfam" id="PF01578"/>
    </source>
</evidence>
<feature type="transmembrane region" description="Helical" evidence="7">
    <location>
        <begin position="166"/>
        <end position="185"/>
    </location>
</feature>
<dbReference type="GO" id="GO:0005886">
    <property type="term" value="C:plasma membrane"/>
    <property type="evidence" value="ECO:0007669"/>
    <property type="project" value="TreeGrafter"/>
</dbReference>
<evidence type="ECO:0000256" key="5">
    <source>
        <dbReference type="ARBA" id="ARBA00022989"/>
    </source>
</evidence>